<dbReference type="PROSITE" id="PS51186">
    <property type="entry name" value="GNAT"/>
    <property type="match status" value="1"/>
</dbReference>
<dbReference type="RefSeq" id="WP_231008142.1">
    <property type="nucleotide sequence ID" value="NZ_JAJNEC010000007.1"/>
</dbReference>
<comment type="caution">
    <text evidence="4">The sequence shown here is derived from an EMBL/GenBank/DDBJ whole genome shotgun (WGS) entry which is preliminary data.</text>
</comment>
<dbReference type="InterPro" id="IPR016181">
    <property type="entry name" value="Acyl_CoA_acyltransferase"/>
</dbReference>
<dbReference type="Pfam" id="PF13508">
    <property type="entry name" value="Acetyltransf_7"/>
    <property type="match status" value="1"/>
</dbReference>
<proteinExistence type="predicted"/>
<evidence type="ECO:0000256" key="2">
    <source>
        <dbReference type="ARBA" id="ARBA00023315"/>
    </source>
</evidence>
<accession>A0ABS8PX14</accession>
<organism evidence="4 5">
    <name type="scientific">Niabella pedocola</name>
    <dbReference type="NCBI Taxonomy" id="1752077"/>
    <lineage>
        <taxon>Bacteria</taxon>
        <taxon>Pseudomonadati</taxon>
        <taxon>Bacteroidota</taxon>
        <taxon>Chitinophagia</taxon>
        <taxon>Chitinophagales</taxon>
        <taxon>Chitinophagaceae</taxon>
        <taxon>Niabella</taxon>
    </lineage>
</organism>
<evidence type="ECO:0000313" key="5">
    <source>
        <dbReference type="Proteomes" id="UP001199816"/>
    </source>
</evidence>
<dbReference type="InterPro" id="IPR050832">
    <property type="entry name" value="Bact_Acetyltransf"/>
</dbReference>
<keyword evidence="2" id="KW-0012">Acyltransferase</keyword>
<gene>
    <name evidence="4" type="ORF">LQ567_22675</name>
</gene>
<evidence type="ECO:0000313" key="4">
    <source>
        <dbReference type="EMBL" id="MCD2425606.1"/>
    </source>
</evidence>
<dbReference type="InterPro" id="IPR000182">
    <property type="entry name" value="GNAT_dom"/>
</dbReference>
<dbReference type="Gene3D" id="3.40.630.30">
    <property type="match status" value="1"/>
</dbReference>
<dbReference type="CDD" id="cd04301">
    <property type="entry name" value="NAT_SF"/>
    <property type="match status" value="1"/>
</dbReference>
<dbReference type="EMBL" id="JAJNEC010000007">
    <property type="protein sequence ID" value="MCD2425606.1"/>
    <property type="molecule type" value="Genomic_DNA"/>
</dbReference>
<sequence length="147" mass="16078">MTTCIIRDYEQKDLAAVTGLTCELGYPTTTAAMQLRMNAISGNAHYRTLVAVIDNQVVGYAGLATGWYWEKNGTFLRIQALVVHKDHRKARVGKQLLDAAAAHARTIGAGALLLNSGNRPEREAAHQFYPKMGFEAVSTGYVKKITP</sequence>
<protein>
    <submittedName>
        <fullName evidence="4">GNAT family N-acetyltransferase</fullName>
    </submittedName>
</protein>
<evidence type="ECO:0000256" key="1">
    <source>
        <dbReference type="ARBA" id="ARBA00022679"/>
    </source>
</evidence>
<keyword evidence="5" id="KW-1185">Reference proteome</keyword>
<feature type="domain" description="N-acetyltransferase" evidence="3">
    <location>
        <begin position="4"/>
        <end position="147"/>
    </location>
</feature>
<dbReference type="SUPFAM" id="SSF55729">
    <property type="entry name" value="Acyl-CoA N-acyltransferases (Nat)"/>
    <property type="match status" value="1"/>
</dbReference>
<dbReference type="PANTHER" id="PTHR43877">
    <property type="entry name" value="AMINOALKYLPHOSPHONATE N-ACETYLTRANSFERASE-RELATED-RELATED"/>
    <property type="match status" value="1"/>
</dbReference>
<evidence type="ECO:0000259" key="3">
    <source>
        <dbReference type="PROSITE" id="PS51186"/>
    </source>
</evidence>
<keyword evidence="1" id="KW-0808">Transferase</keyword>
<name>A0ABS8PX14_9BACT</name>
<dbReference type="Proteomes" id="UP001199816">
    <property type="component" value="Unassembled WGS sequence"/>
</dbReference>
<reference evidence="4 5" key="1">
    <citation type="submission" date="2021-11" db="EMBL/GenBank/DDBJ databases">
        <title>Genomic of Niabella pedocola.</title>
        <authorList>
            <person name="Wu T."/>
        </authorList>
    </citation>
    <scope>NUCLEOTIDE SEQUENCE [LARGE SCALE GENOMIC DNA]</scope>
    <source>
        <strain evidence="4 5">JCM 31011</strain>
    </source>
</reference>